<comment type="caution">
    <text evidence="1">The sequence shown here is derived from an EMBL/GenBank/DDBJ whole genome shotgun (WGS) entry which is preliminary data.</text>
</comment>
<proteinExistence type="predicted"/>
<evidence type="ECO:0008006" key="3">
    <source>
        <dbReference type="Google" id="ProtNLM"/>
    </source>
</evidence>
<dbReference type="AlphaFoldDB" id="A0A850PRT9"/>
<dbReference type="EMBL" id="JABFYL010000048">
    <property type="protein sequence ID" value="NVN53282.1"/>
    <property type="molecule type" value="Genomic_DNA"/>
</dbReference>
<reference evidence="1 2" key="1">
    <citation type="submission" date="2020-05" db="EMBL/GenBank/DDBJ databases">
        <title>Draft genome sequence of Mycobacterium hippocampi DL, isolated from European seabass, Dicentrarchus labrax, reared in fish farms.</title>
        <authorList>
            <person name="Stathopoulou P."/>
            <person name="Asimakis E."/>
            <person name="Tzokas K."/>
            <person name="Batargias C."/>
            <person name="Tsiamis G."/>
        </authorList>
    </citation>
    <scope>NUCLEOTIDE SEQUENCE [LARGE SCALE GENOMIC DNA]</scope>
    <source>
        <strain evidence="1 2">DL</strain>
    </source>
</reference>
<keyword evidence="2" id="KW-1185">Reference proteome</keyword>
<dbReference type="RefSeq" id="WP_178361481.1">
    <property type="nucleotide sequence ID" value="NZ_JABFYL010000048.1"/>
</dbReference>
<sequence length="155" mass="17488">MKWTESIVVDRPAAEVLRAVADEHELLQWSAWPEATGYTCAIEGDGRTVGSAIVFTDKKGVIQGRQVLHDVDDDTVDYRMRNRGPGGRDMTPHLLFRFDDVDGARTRVHLDFQAAAPLPPGLRHIVEAVMSRRVRRLHVKDLEQLKQHVESPPMS</sequence>
<organism evidence="1 2">
    <name type="scientific">Mycolicibacterium hippocampi</name>
    <dbReference type="NCBI Taxonomy" id="659824"/>
    <lineage>
        <taxon>Bacteria</taxon>
        <taxon>Bacillati</taxon>
        <taxon>Actinomycetota</taxon>
        <taxon>Actinomycetes</taxon>
        <taxon>Mycobacteriales</taxon>
        <taxon>Mycobacteriaceae</taxon>
        <taxon>Mycolicibacterium</taxon>
    </lineage>
</organism>
<gene>
    <name evidence="1" type="ORF">HLY00_5254</name>
</gene>
<evidence type="ECO:0000313" key="1">
    <source>
        <dbReference type="EMBL" id="NVN53282.1"/>
    </source>
</evidence>
<name>A0A850PRT9_9MYCO</name>
<dbReference type="Gene3D" id="3.30.530.20">
    <property type="match status" value="1"/>
</dbReference>
<dbReference type="Pfam" id="PF10604">
    <property type="entry name" value="Polyketide_cyc2"/>
    <property type="match status" value="1"/>
</dbReference>
<dbReference type="InterPro" id="IPR023393">
    <property type="entry name" value="START-like_dom_sf"/>
</dbReference>
<dbReference type="SUPFAM" id="SSF55961">
    <property type="entry name" value="Bet v1-like"/>
    <property type="match status" value="1"/>
</dbReference>
<protein>
    <recommendedName>
        <fullName evidence="3">Polyketide cyclase</fullName>
    </recommendedName>
</protein>
<accession>A0A850PRT9</accession>
<evidence type="ECO:0000313" key="2">
    <source>
        <dbReference type="Proteomes" id="UP000570517"/>
    </source>
</evidence>
<dbReference type="InterPro" id="IPR019587">
    <property type="entry name" value="Polyketide_cyclase/dehydratase"/>
</dbReference>
<dbReference type="Proteomes" id="UP000570517">
    <property type="component" value="Unassembled WGS sequence"/>
</dbReference>